<sequence length="155" mass="17396">MSNNSPNKQMQLTMPPKTKNASKRGQSSKPRTKNTSKRRRATSESNEDVNVGENIESTSGVSNEQNVQVEFEFNPKDDNSLKIRGSAIKTKVSPGGWCHPTDLQGSVVWKRFTEQGGFCNTKVEAWPEDIPSYEEFMRLLNNDFTSPPVNTIQSE</sequence>
<name>A0AAV3NKU7_LITER</name>
<feature type="region of interest" description="Disordered" evidence="1">
    <location>
        <begin position="1"/>
        <end position="63"/>
    </location>
</feature>
<evidence type="ECO:0000313" key="2">
    <source>
        <dbReference type="EMBL" id="GAA0139950.1"/>
    </source>
</evidence>
<feature type="compositionally biased region" description="Polar residues" evidence="1">
    <location>
        <begin position="1"/>
        <end position="12"/>
    </location>
</feature>
<accession>A0AAV3NKU7</accession>
<comment type="caution">
    <text evidence="2">The sequence shown here is derived from an EMBL/GenBank/DDBJ whole genome shotgun (WGS) entry which is preliminary data.</text>
</comment>
<reference evidence="2 3" key="1">
    <citation type="submission" date="2024-01" db="EMBL/GenBank/DDBJ databases">
        <title>The complete chloroplast genome sequence of Lithospermum erythrorhizon: insights into the phylogenetic relationship among Boraginaceae species and the maternal lineages of purple gromwells.</title>
        <authorList>
            <person name="Okada T."/>
            <person name="Watanabe K."/>
        </authorList>
    </citation>
    <scope>NUCLEOTIDE SEQUENCE [LARGE SCALE GENOMIC DNA]</scope>
</reference>
<dbReference type="Proteomes" id="UP001454036">
    <property type="component" value="Unassembled WGS sequence"/>
</dbReference>
<evidence type="ECO:0000313" key="3">
    <source>
        <dbReference type="Proteomes" id="UP001454036"/>
    </source>
</evidence>
<evidence type="ECO:0000256" key="1">
    <source>
        <dbReference type="SAM" id="MobiDB-lite"/>
    </source>
</evidence>
<protein>
    <submittedName>
        <fullName evidence="2">Uncharacterized protein</fullName>
    </submittedName>
</protein>
<keyword evidence="3" id="KW-1185">Reference proteome</keyword>
<dbReference type="EMBL" id="BAABME010000134">
    <property type="protein sequence ID" value="GAA0139950.1"/>
    <property type="molecule type" value="Genomic_DNA"/>
</dbReference>
<proteinExistence type="predicted"/>
<gene>
    <name evidence="2" type="ORF">LIER_01392</name>
</gene>
<organism evidence="2 3">
    <name type="scientific">Lithospermum erythrorhizon</name>
    <name type="common">Purple gromwell</name>
    <name type="synonym">Lithospermum officinale var. erythrorhizon</name>
    <dbReference type="NCBI Taxonomy" id="34254"/>
    <lineage>
        <taxon>Eukaryota</taxon>
        <taxon>Viridiplantae</taxon>
        <taxon>Streptophyta</taxon>
        <taxon>Embryophyta</taxon>
        <taxon>Tracheophyta</taxon>
        <taxon>Spermatophyta</taxon>
        <taxon>Magnoliopsida</taxon>
        <taxon>eudicotyledons</taxon>
        <taxon>Gunneridae</taxon>
        <taxon>Pentapetalae</taxon>
        <taxon>asterids</taxon>
        <taxon>lamiids</taxon>
        <taxon>Boraginales</taxon>
        <taxon>Boraginaceae</taxon>
        <taxon>Boraginoideae</taxon>
        <taxon>Lithospermeae</taxon>
        <taxon>Lithospermum</taxon>
    </lineage>
</organism>
<dbReference type="AlphaFoldDB" id="A0AAV3NKU7"/>
<feature type="compositionally biased region" description="Basic residues" evidence="1">
    <location>
        <begin position="30"/>
        <end position="40"/>
    </location>
</feature>